<dbReference type="EMBL" id="SDOV01000005">
    <property type="protein sequence ID" value="KAH7640778.1"/>
    <property type="molecule type" value="Genomic_DNA"/>
</dbReference>
<reference evidence="3" key="1">
    <citation type="submission" date="2013-05" db="EMBL/GenBank/DDBJ databases">
        <authorList>
            <person name="Yim A.K.Y."/>
            <person name="Chan T.F."/>
            <person name="Ji K.M."/>
            <person name="Liu X.Y."/>
            <person name="Zhou J.W."/>
            <person name="Li R.Q."/>
            <person name="Yang K.Y."/>
            <person name="Li J."/>
            <person name="Li M."/>
            <person name="Law P.T.W."/>
            <person name="Wu Y.L."/>
            <person name="Cai Z.L."/>
            <person name="Qin H."/>
            <person name="Bao Y."/>
            <person name="Leung R.K.K."/>
            <person name="Ng P.K.S."/>
            <person name="Zou J."/>
            <person name="Zhong X.J."/>
            <person name="Ran P.X."/>
            <person name="Zhong N.S."/>
            <person name="Liu Z.G."/>
            <person name="Tsui S.K.W."/>
        </authorList>
    </citation>
    <scope>NUCLEOTIDE SEQUENCE</scope>
    <source>
        <strain evidence="3">Derf</strain>
        <tissue evidence="3">Whole organism</tissue>
    </source>
</reference>
<keyword evidence="4" id="KW-1185">Reference proteome</keyword>
<evidence type="ECO:0000256" key="1">
    <source>
        <dbReference type="SAM" id="MobiDB-lite"/>
    </source>
</evidence>
<sequence length="270" mass="31815">MATATNNFSDKIDQSQSITNPLPSLEDYSNNVENIIQRVNYRFAKNQSNCHTILYYGHDTDRLRLVEFLFGQHIVSKSKWDVHLIRTNLLPNLFDHQQARELIRTTKQMNDLCFLKIYYLENRKSLLDHLSNISASNRKQLLPKAFIIDDIMAYVVDSSLTDQTSNEHRQSTVDTTETTDPEPQRKRFRTNSWNRLEEKFQSLIRIISGSIDTLEYCAQRLQRTTYLIVKIDLHTFYPADPSLQKDLLFKLNRSHFKHKINVDKIPFEMD</sequence>
<proteinExistence type="predicted"/>
<dbReference type="Proteomes" id="UP000828236">
    <property type="component" value="Unassembled WGS sequence"/>
</dbReference>
<reference evidence="3" key="4">
    <citation type="journal article" date="2022" name="Res Sq">
        <title>Comparative Genomics Reveals Insights into the Divergent Evolution of Astigmatic Mites and Household Pest Adaptations.</title>
        <authorList>
            <person name="Xiong Q."/>
            <person name="Wan A.T.-Y."/>
            <person name="Liu X.-Y."/>
            <person name="Fung C.S.-H."/>
            <person name="Xiao X."/>
            <person name="Malainual N."/>
            <person name="Hou J."/>
            <person name="Wang L."/>
            <person name="Wang M."/>
            <person name="Yang K."/>
            <person name="Cui Y."/>
            <person name="Leung E."/>
            <person name="Nong W."/>
            <person name="Shin S.-K."/>
            <person name="Au S."/>
            <person name="Jeong K.Y."/>
            <person name="Chew F.T."/>
            <person name="Hui J."/>
            <person name="Leung T.F."/>
            <person name="Tungtrongchitr A."/>
            <person name="Zhong N."/>
            <person name="Liu Z."/>
            <person name="Tsui S."/>
        </authorList>
    </citation>
    <scope>NUCLEOTIDE SEQUENCE</scope>
    <source>
        <strain evidence="3">Derf</strain>
        <tissue evidence="3">Whole organism</tissue>
    </source>
</reference>
<evidence type="ECO:0000313" key="2">
    <source>
        <dbReference type="EMBL" id="KAH7640778.1"/>
    </source>
</evidence>
<feature type="region of interest" description="Disordered" evidence="1">
    <location>
        <begin position="163"/>
        <end position="186"/>
    </location>
</feature>
<reference evidence="2" key="3">
    <citation type="journal article" date="2021" name="World Allergy Organ. J.">
        <title>Chromosome-level assembly of Dermatophagoides farinae genome and transcriptome reveals two novel allergens Der f 37 and Der f 39.</title>
        <authorList>
            <person name="Chen J."/>
            <person name="Cai Z."/>
            <person name="Fan D."/>
            <person name="Hu J."/>
            <person name="Hou Y."/>
            <person name="He Y."/>
            <person name="Zhang Z."/>
            <person name="Zhao Z."/>
            <person name="Gao P."/>
            <person name="Hu W."/>
            <person name="Sun J."/>
            <person name="Li J."/>
            <person name="Ji K."/>
        </authorList>
    </citation>
    <scope>NUCLEOTIDE SEQUENCE</scope>
    <source>
        <strain evidence="2">JKM2019</strain>
    </source>
</reference>
<protein>
    <submittedName>
        <fullName evidence="3">Uncharacterized protein</fullName>
    </submittedName>
</protein>
<dbReference type="EMBL" id="ASGP02000001">
    <property type="protein sequence ID" value="KAH9526343.1"/>
    <property type="molecule type" value="Genomic_DNA"/>
</dbReference>
<dbReference type="OrthoDB" id="6500230at2759"/>
<organism evidence="3 4">
    <name type="scientific">Dermatophagoides farinae</name>
    <name type="common">American house dust mite</name>
    <dbReference type="NCBI Taxonomy" id="6954"/>
    <lineage>
        <taxon>Eukaryota</taxon>
        <taxon>Metazoa</taxon>
        <taxon>Ecdysozoa</taxon>
        <taxon>Arthropoda</taxon>
        <taxon>Chelicerata</taxon>
        <taxon>Arachnida</taxon>
        <taxon>Acari</taxon>
        <taxon>Acariformes</taxon>
        <taxon>Sarcoptiformes</taxon>
        <taxon>Astigmata</taxon>
        <taxon>Psoroptidia</taxon>
        <taxon>Analgoidea</taxon>
        <taxon>Pyroglyphidae</taxon>
        <taxon>Dermatophagoidinae</taxon>
        <taxon>Dermatophagoides</taxon>
    </lineage>
</organism>
<dbReference type="AlphaFoldDB" id="A0A922L8N0"/>
<accession>A0A922L8N0</accession>
<dbReference type="Proteomes" id="UP000790347">
    <property type="component" value="Unassembled WGS sequence"/>
</dbReference>
<gene>
    <name evidence="3" type="ORF">DERF_000441</name>
    <name evidence="2" type="ORF">HUG17_8247</name>
</gene>
<evidence type="ECO:0000313" key="4">
    <source>
        <dbReference type="Proteomes" id="UP000790347"/>
    </source>
</evidence>
<name>A0A922L8N0_DERFA</name>
<comment type="caution">
    <text evidence="3">The sequence shown here is derived from an EMBL/GenBank/DDBJ whole genome shotgun (WGS) entry which is preliminary data.</text>
</comment>
<reference evidence="2" key="2">
    <citation type="submission" date="2020-06" db="EMBL/GenBank/DDBJ databases">
        <authorList>
            <person name="Ji K."/>
            <person name="Li J."/>
        </authorList>
    </citation>
    <scope>NUCLEOTIDE SEQUENCE</scope>
    <source>
        <strain evidence="2">JKM2019</strain>
        <tissue evidence="2">Whole body</tissue>
    </source>
</reference>
<evidence type="ECO:0000313" key="3">
    <source>
        <dbReference type="EMBL" id="KAH9526343.1"/>
    </source>
</evidence>